<sequence length="359" mass="40859">MENRVKLPKFLGFRWHPFARENQRWSLTTDANWVSLASHWGEMKNNIVIPLYIIELPEASSLQKVVESLDMLNEAKQRGQEQGLIQNQPQAQDQGLTQNQPHAQIEAQNDSEPSFSEAGAWADNLIVSSPTEKVILRESSSKCQPKVTINRPNKLPISRPRPRAAKQPITPLQIDKGPYYTSTKSKNMRADLEGFYDFDVHLLWQSHIGEVNMFDSDAEENLGQADEDSDHDDSENSDLKEWKSDRSEESENLSLDEEDDLEAENKSLDDIDLKNDTQLHMTLGHGSIDDDVGQERSKELAKLPPHQQQHQGFQLSPTKLFKSDLMCFICFLFSFLFKLLILVVVLFLAIVTSSCNCYG</sequence>
<keyword evidence="2" id="KW-0812">Transmembrane</keyword>
<comment type="caution">
    <text evidence="3">The sequence shown here is derived from an EMBL/GenBank/DDBJ whole genome shotgun (WGS) entry which is preliminary data.</text>
</comment>
<dbReference type="Proteomes" id="UP001153076">
    <property type="component" value="Unassembled WGS sequence"/>
</dbReference>
<evidence type="ECO:0000256" key="1">
    <source>
        <dbReference type="SAM" id="MobiDB-lite"/>
    </source>
</evidence>
<reference evidence="3" key="1">
    <citation type="submission" date="2022-04" db="EMBL/GenBank/DDBJ databases">
        <title>Carnegiea gigantea Genome sequencing and assembly v2.</title>
        <authorList>
            <person name="Copetti D."/>
            <person name="Sanderson M.J."/>
            <person name="Burquez A."/>
            <person name="Wojciechowski M.F."/>
        </authorList>
    </citation>
    <scope>NUCLEOTIDE SEQUENCE</scope>
    <source>
        <strain evidence="3">SGP5-SGP5p</strain>
        <tissue evidence="3">Aerial part</tissue>
    </source>
</reference>
<feature type="compositionally biased region" description="Acidic residues" evidence="1">
    <location>
        <begin position="250"/>
        <end position="261"/>
    </location>
</feature>
<keyword evidence="4" id="KW-1185">Reference proteome</keyword>
<feature type="compositionally biased region" description="Acidic residues" evidence="1">
    <location>
        <begin position="221"/>
        <end position="236"/>
    </location>
</feature>
<evidence type="ECO:0000313" key="4">
    <source>
        <dbReference type="Proteomes" id="UP001153076"/>
    </source>
</evidence>
<protein>
    <submittedName>
        <fullName evidence="3">Uncharacterized protein</fullName>
    </submittedName>
</protein>
<keyword evidence="2" id="KW-0472">Membrane</keyword>
<evidence type="ECO:0000256" key="2">
    <source>
        <dbReference type="SAM" id="Phobius"/>
    </source>
</evidence>
<gene>
    <name evidence="3" type="ORF">Cgig2_032267</name>
</gene>
<feature type="region of interest" description="Disordered" evidence="1">
    <location>
        <begin position="80"/>
        <end position="116"/>
    </location>
</feature>
<name>A0A9Q1JV44_9CARY</name>
<keyword evidence="2" id="KW-1133">Transmembrane helix</keyword>
<dbReference type="AlphaFoldDB" id="A0A9Q1JV44"/>
<feature type="transmembrane region" description="Helical" evidence="2">
    <location>
        <begin position="325"/>
        <end position="351"/>
    </location>
</feature>
<feature type="region of interest" description="Disordered" evidence="1">
    <location>
        <begin position="221"/>
        <end position="261"/>
    </location>
</feature>
<organism evidence="3 4">
    <name type="scientific">Carnegiea gigantea</name>
    <dbReference type="NCBI Taxonomy" id="171969"/>
    <lineage>
        <taxon>Eukaryota</taxon>
        <taxon>Viridiplantae</taxon>
        <taxon>Streptophyta</taxon>
        <taxon>Embryophyta</taxon>
        <taxon>Tracheophyta</taxon>
        <taxon>Spermatophyta</taxon>
        <taxon>Magnoliopsida</taxon>
        <taxon>eudicotyledons</taxon>
        <taxon>Gunneridae</taxon>
        <taxon>Pentapetalae</taxon>
        <taxon>Caryophyllales</taxon>
        <taxon>Cactineae</taxon>
        <taxon>Cactaceae</taxon>
        <taxon>Cactoideae</taxon>
        <taxon>Echinocereeae</taxon>
        <taxon>Carnegiea</taxon>
    </lineage>
</organism>
<proteinExistence type="predicted"/>
<evidence type="ECO:0000313" key="3">
    <source>
        <dbReference type="EMBL" id="KAJ8431496.1"/>
    </source>
</evidence>
<accession>A0A9Q1JV44</accession>
<dbReference type="OrthoDB" id="1830040at2759"/>
<dbReference type="EMBL" id="JAKOGI010000686">
    <property type="protein sequence ID" value="KAJ8431496.1"/>
    <property type="molecule type" value="Genomic_DNA"/>
</dbReference>
<feature type="region of interest" description="Disordered" evidence="1">
    <location>
        <begin position="137"/>
        <end position="180"/>
    </location>
</feature>
<feature type="compositionally biased region" description="Polar residues" evidence="1">
    <location>
        <begin position="83"/>
        <end position="114"/>
    </location>
</feature>
<feature type="compositionally biased region" description="Basic and acidic residues" evidence="1">
    <location>
        <begin position="237"/>
        <end position="249"/>
    </location>
</feature>